<dbReference type="Pfam" id="PF01757">
    <property type="entry name" value="Acyl_transf_3"/>
    <property type="match status" value="1"/>
</dbReference>
<feature type="transmembrane region" description="Helical" evidence="1">
    <location>
        <begin position="194"/>
        <end position="211"/>
    </location>
</feature>
<accession>A0A1G7AGD5</accession>
<keyword evidence="3" id="KW-0808">Transferase</keyword>
<dbReference type="EMBL" id="FNAI01000004">
    <property type="protein sequence ID" value="SDE13994.1"/>
    <property type="molecule type" value="Genomic_DNA"/>
</dbReference>
<dbReference type="AlphaFoldDB" id="A0A1G7AGD5"/>
<dbReference type="Proteomes" id="UP000199072">
    <property type="component" value="Unassembled WGS sequence"/>
</dbReference>
<keyword evidence="1" id="KW-0472">Membrane</keyword>
<evidence type="ECO:0000256" key="1">
    <source>
        <dbReference type="SAM" id="Phobius"/>
    </source>
</evidence>
<dbReference type="PANTHER" id="PTHR23028:SF134">
    <property type="entry name" value="PUTATIVE (AFU_ORTHOLOGUE AFUA_4G08520)-RELATED"/>
    <property type="match status" value="1"/>
</dbReference>
<feature type="transmembrane region" description="Helical" evidence="1">
    <location>
        <begin position="12"/>
        <end position="31"/>
    </location>
</feature>
<feature type="transmembrane region" description="Helical" evidence="1">
    <location>
        <begin position="85"/>
        <end position="108"/>
    </location>
</feature>
<gene>
    <name evidence="3" type="ORF">SAMN05216464_10495</name>
</gene>
<dbReference type="STRING" id="1391627.SAMN05216464_10495"/>
<dbReference type="PANTHER" id="PTHR23028">
    <property type="entry name" value="ACETYLTRANSFERASE"/>
    <property type="match status" value="1"/>
</dbReference>
<dbReference type="GO" id="GO:0016747">
    <property type="term" value="F:acyltransferase activity, transferring groups other than amino-acyl groups"/>
    <property type="evidence" value="ECO:0007669"/>
    <property type="project" value="InterPro"/>
</dbReference>
<evidence type="ECO:0000259" key="2">
    <source>
        <dbReference type="Pfam" id="PF01757"/>
    </source>
</evidence>
<sequence length="353" mass="41742">MKLHKLEAVRGLASIYVILHHLILNKAFMYHKLRVFGVGLTSIFGFGQEAVIVFFILSGFVIKYSHDNTKDKSFKSYFLKRFTRIYIPLIFAFIFSYIVASLSIHGFAKIDFKNLLGNLLMLQDLPESKPNVICSPFLNNDPLWSLSYEWWFYMIYFVLDKYVPVIYQNKFVIILTTLAAVSYCIYPCFPNRIFLYFSIWWAGACLVKFYLSKDYRTVIYPFLLLIANTIIMKFNMIYVQDYKHIPISSGKHPELEFRHFISSVFISGGSVIWRKLKWVFFNIIIKPFQIFAPISYFMYISHNYIVVDPIYLNFITNGIVKMITSFAILFILSYLVELIIYPKIKNWVFYIFK</sequence>
<feature type="transmembrane region" description="Helical" evidence="1">
    <location>
        <begin position="171"/>
        <end position="188"/>
    </location>
</feature>
<feature type="transmembrane region" description="Helical" evidence="1">
    <location>
        <begin position="43"/>
        <end position="64"/>
    </location>
</feature>
<dbReference type="RefSeq" id="WP_091149051.1">
    <property type="nucleotide sequence ID" value="NZ_FNAI01000004.1"/>
</dbReference>
<evidence type="ECO:0000313" key="3">
    <source>
        <dbReference type="EMBL" id="SDE13994.1"/>
    </source>
</evidence>
<proteinExistence type="predicted"/>
<feature type="domain" description="Acyltransferase 3" evidence="2">
    <location>
        <begin position="4"/>
        <end position="341"/>
    </location>
</feature>
<keyword evidence="4" id="KW-1185">Reference proteome</keyword>
<keyword evidence="3" id="KW-0012">Acyltransferase</keyword>
<keyword evidence="1" id="KW-1133">Transmembrane helix</keyword>
<protein>
    <submittedName>
        <fullName evidence="3">Peptidoglycan/LPS O-acetylase OafA/YrhL, contains acyltransferase and SGNH-hydrolase domains</fullName>
    </submittedName>
</protein>
<evidence type="ECO:0000313" key="4">
    <source>
        <dbReference type="Proteomes" id="UP000199072"/>
    </source>
</evidence>
<feature type="transmembrane region" description="Helical" evidence="1">
    <location>
        <begin position="280"/>
        <end position="299"/>
    </location>
</feature>
<dbReference type="GO" id="GO:0016787">
    <property type="term" value="F:hydrolase activity"/>
    <property type="evidence" value="ECO:0007669"/>
    <property type="project" value="UniProtKB-KW"/>
</dbReference>
<keyword evidence="3" id="KW-0378">Hydrolase</keyword>
<keyword evidence="1" id="KW-0812">Transmembrane</keyword>
<feature type="transmembrane region" description="Helical" evidence="1">
    <location>
        <begin position="218"/>
        <end position="237"/>
    </location>
</feature>
<dbReference type="OrthoDB" id="9796461at2"/>
<dbReference type="InterPro" id="IPR050879">
    <property type="entry name" value="Acyltransferase_3"/>
</dbReference>
<name>A0A1G7AGD5_9SPHI</name>
<feature type="transmembrane region" description="Helical" evidence="1">
    <location>
        <begin position="319"/>
        <end position="341"/>
    </location>
</feature>
<organism evidence="3 4">
    <name type="scientific">Mucilaginibacter pineti</name>
    <dbReference type="NCBI Taxonomy" id="1391627"/>
    <lineage>
        <taxon>Bacteria</taxon>
        <taxon>Pseudomonadati</taxon>
        <taxon>Bacteroidota</taxon>
        <taxon>Sphingobacteriia</taxon>
        <taxon>Sphingobacteriales</taxon>
        <taxon>Sphingobacteriaceae</taxon>
        <taxon>Mucilaginibacter</taxon>
    </lineage>
</organism>
<reference evidence="3 4" key="1">
    <citation type="submission" date="2016-10" db="EMBL/GenBank/DDBJ databases">
        <authorList>
            <person name="de Groot N.N."/>
        </authorList>
    </citation>
    <scope>NUCLEOTIDE SEQUENCE [LARGE SCALE GENOMIC DNA]</scope>
    <source>
        <strain evidence="3 4">47C3B</strain>
    </source>
</reference>
<dbReference type="InterPro" id="IPR002656">
    <property type="entry name" value="Acyl_transf_3_dom"/>
</dbReference>